<accession>A0AAD7FCA0</accession>
<dbReference type="Proteomes" id="UP001221142">
    <property type="component" value="Unassembled WGS sequence"/>
</dbReference>
<reference evidence="1" key="1">
    <citation type="submission" date="2023-03" db="EMBL/GenBank/DDBJ databases">
        <title>Massive genome expansion in bonnet fungi (Mycena s.s.) driven by repeated elements and novel gene families across ecological guilds.</title>
        <authorList>
            <consortium name="Lawrence Berkeley National Laboratory"/>
            <person name="Harder C.B."/>
            <person name="Miyauchi S."/>
            <person name="Viragh M."/>
            <person name="Kuo A."/>
            <person name="Thoen E."/>
            <person name="Andreopoulos B."/>
            <person name="Lu D."/>
            <person name="Skrede I."/>
            <person name="Drula E."/>
            <person name="Henrissat B."/>
            <person name="Morin E."/>
            <person name="Kohler A."/>
            <person name="Barry K."/>
            <person name="LaButti K."/>
            <person name="Morin E."/>
            <person name="Salamov A."/>
            <person name="Lipzen A."/>
            <person name="Mereny Z."/>
            <person name="Hegedus B."/>
            <person name="Baldrian P."/>
            <person name="Stursova M."/>
            <person name="Weitz H."/>
            <person name="Taylor A."/>
            <person name="Grigoriev I.V."/>
            <person name="Nagy L.G."/>
            <person name="Martin F."/>
            <person name="Kauserud H."/>
        </authorList>
    </citation>
    <scope>NUCLEOTIDE SEQUENCE</scope>
    <source>
        <strain evidence="1">9284</strain>
    </source>
</reference>
<comment type="caution">
    <text evidence="1">The sequence shown here is derived from an EMBL/GenBank/DDBJ whole genome shotgun (WGS) entry which is preliminary data.</text>
</comment>
<name>A0AAD7FCA0_9AGAR</name>
<evidence type="ECO:0000313" key="2">
    <source>
        <dbReference type="Proteomes" id="UP001221142"/>
    </source>
</evidence>
<protein>
    <submittedName>
        <fullName evidence="1">Uncharacterized protein</fullName>
    </submittedName>
</protein>
<organism evidence="1 2">
    <name type="scientific">Roridomyces roridus</name>
    <dbReference type="NCBI Taxonomy" id="1738132"/>
    <lineage>
        <taxon>Eukaryota</taxon>
        <taxon>Fungi</taxon>
        <taxon>Dikarya</taxon>
        <taxon>Basidiomycota</taxon>
        <taxon>Agaricomycotina</taxon>
        <taxon>Agaricomycetes</taxon>
        <taxon>Agaricomycetidae</taxon>
        <taxon>Agaricales</taxon>
        <taxon>Marasmiineae</taxon>
        <taxon>Mycenaceae</taxon>
        <taxon>Roridomyces</taxon>
    </lineage>
</organism>
<dbReference type="EMBL" id="JARKIF010000035">
    <property type="protein sequence ID" value="KAJ7610403.1"/>
    <property type="molecule type" value="Genomic_DNA"/>
</dbReference>
<sequence length="187" mass="21803">MELHWSLWVWKRPRRHRKRRCPLLSSWIVALDRRATPAEFFHSQVVLSSRAGRSQVVTMSIGNPSRFQFQAIPLGDLYLSHEIARRRYGCRGVKRIFSTELRGSRMTAMTYQGEDAEQQWREEVSRYSQIRHPNIAQLFGVVHSGLRAAVFHGEMVPYKEVLQTFGSSHFLSVYVWACMTTEFKGVD</sequence>
<dbReference type="AlphaFoldDB" id="A0AAD7FCA0"/>
<evidence type="ECO:0000313" key="1">
    <source>
        <dbReference type="EMBL" id="KAJ7610403.1"/>
    </source>
</evidence>
<dbReference type="Gene3D" id="1.10.510.10">
    <property type="entry name" value="Transferase(Phosphotransferase) domain 1"/>
    <property type="match status" value="1"/>
</dbReference>
<proteinExistence type="predicted"/>
<feature type="non-terminal residue" evidence="1">
    <location>
        <position position="1"/>
    </location>
</feature>
<keyword evidence="2" id="KW-1185">Reference proteome</keyword>
<gene>
    <name evidence="1" type="ORF">FB45DRAFT_942409</name>
</gene>